<protein>
    <submittedName>
        <fullName evidence="2">Cell wall-associated hydrolase</fullName>
    </submittedName>
</protein>
<organism evidence="2 3">
    <name type="scientific">Trichuris trichiura</name>
    <name type="common">Whipworm</name>
    <name type="synonym">Trichocephalus trichiurus</name>
    <dbReference type="NCBI Taxonomy" id="36087"/>
    <lineage>
        <taxon>Eukaryota</taxon>
        <taxon>Metazoa</taxon>
        <taxon>Ecdysozoa</taxon>
        <taxon>Nematoda</taxon>
        <taxon>Enoplea</taxon>
        <taxon>Dorylaimia</taxon>
        <taxon>Trichinellida</taxon>
        <taxon>Trichuridae</taxon>
        <taxon>Trichuris</taxon>
    </lineage>
</organism>
<reference evidence="2" key="1">
    <citation type="submission" date="2014-01" db="EMBL/GenBank/DDBJ databases">
        <authorList>
            <person name="Aslett M."/>
        </authorList>
    </citation>
    <scope>NUCLEOTIDE SEQUENCE</scope>
</reference>
<accession>A0A077ZKY0</accession>
<feature type="region of interest" description="Disordered" evidence="1">
    <location>
        <begin position="1"/>
        <end position="68"/>
    </location>
</feature>
<keyword evidence="2" id="KW-0378">Hydrolase</keyword>
<evidence type="ECO:0000313" key="3">
    <source>
        <dbReference type="Proteomes" id="UP000030665"/>
    </source>
</evidence>
<sequence length="258" mass="29141">MPLARQLVHQRTDPLKFPTPATDRDRTVSRRSEPSSRAALMGEQPNPWDRLQPQDATSRHRGAKPPRRCGLLGEISLLSPGFYPLSDGPSMRNHRITKPDFRPCSTCRSRSQAPLCLYTLRMISNHSEGTFGRLRYSLGGDRPSQTAHLTLSPTTISGAAPLSKLASRLLRLLPILYMWYKHSISNCSKAPWGLSVLSRVTCIFTGTKISPSLSLRQCPNRYAFRAGRNLPDKEFRYLRTVIVTAAVYWGFNSYLRLR</sequence>
<evidence type="ECO:0000256" key="1">
    <source>
        <dbReference type="SAM" id="MobiDB-lite"/>
    </source>
</evidence>
<name>A0A077ZKY0_TRITR</name>
<feature type="compositionally biased region" description="Basic and acidic residues" evidence="1">
    <location>
        <begin position="22"/>
        <end position="34"/>
    </location>
</feature>
<keyword evidence="3" id="KW-1185">Reference proteome</keyword>
<dbReference type="STRING" id="36087.A0A077ZKY0"/>
<reference evidence="2" key="2">
    <citation type="submission" date="2014-03" db="EMBL/GenBank/DDBJ databases">
        <title>The whipworm genome and dual-species transcriptomics of an intimate host-pathogen interaction.</title>
        <authorList>
            <person name="Foth B.J."/>
            <person name="Tsai I.J."/>
            <person name="Reid A.J."/>
            <person name="Bancroft A.J."/>
            <person name="Nichol S."/>
            <person name="Tracey A."/>
            <person name="Holroyd N."/>
            <person name="Cotton J.A."/>
            <person name="Stanley E.J."/>
            <person name="Zarowiecki M."/>
            <person name="Liu J.Z."/>
            <person name="Huckvale T."/>
            <person name="Cooper P.J."/>
            <person name="Grencis R.K."/>
            <person name="Berriman M."/>
        </authorList>
    </citation>
    <scope>NUCLEOTIDE SEQUENCE [LARGE SCALE GENOMIC DNA]</scope>
</reference>
<dbReference type="AntiFam" id="ANF00025">
    <property type="entry name" value="Antisense to 23S rRNA"/>
</dbReference>
<dbReference type="EMBL" id="HG807678">
    <property type="protein sequence ID" value="CDW61002.1"/>
    <property type="molecule type" value="Genomic_DNA"/>
</dbReference>
<dbReference type="Proteomes" id="UP000030665">
    <property type="component" value="Unassembled WGS sequence"/>
</dbReference>
<proteinExistence type="predicted"/>
<gene>
    <name evidence="2" type="ORF">TTRE_0000941201</name>
</gene>
<evidence type="ECO:0000313" key="2">
    <source>
        <dbReference type="EMBL" id="CDW61002.1"/>
    </source>
</evidence>
<dbReference type="OrthoDB" id="8300589at2759"/>
<dbReference type="AlphaFoldDB" id="A0A077ZKY0"/>
<dbReference type="AntiFam" id="ANF00005">
    <property type="entry name" value="Antisense to 23S rRNA"/>
</dbReference>
<dbReference type="GO" id="GO:0016787">
    <property type="term" value="F:hydrolase activity"/>
    <property type="evidence" value="ECO:0007669"/>
    <property type="project" value="UniProtKB-KW"/>
</dbReference>
<dbReference type="AntiFam" id="ANF00035">
    <property type="entry name" value="Antisense to 23S rRNA"/>
</dbReference>